<organism evidence="1">
    <name type="scientific">uncultured Caudovirales phage</name>
    <dbReference type="NCBI Taxonomy" id="2100421"/>
    <lineage>
        <taxon>Viruses</taxon>
        <taxon>Duplodnaviria</taxon>
        <taxon>Heunggongvirae</taxon>
        <taxon>Uroviricota</taxon>
        <taxon>Caudoviricetes</taxon>
        <taxon>Peduoviridae</taxon>
        <taxon>Maltschvirus</taxon>
        <taxon>Maltschvirus maltsch</taxon>
    </lineage>
</organism>
<reference evidence="1" key="1">
    <citation type="submission" date="2020-05" db="EMBL/GenBank/DDBJ databases">
        <authorList>
            <person name="Chiriac C."/>
            <person name="Salcher M."/>
            <person name="Ghai R."/>
            <person name="Kavagutti S V."/>
        </authorList>
    </citation>
    <scope>NUCLEOTIDE SEQUENCE</scope>
</reference>
<gene>
    <name evidence="1" type="ORF">UFOVP191_14</name>
</gene>
<protein>
    <submittedName>
        <fullName evidence="1">Uncharacterized protein</fullName>
    </submittedName>
</protein>
<sequence>MTTNTKIFMPITFLLLLPFIYVSGIVYGDYIPTHHQKAKYHLSANYGKPVTLWSIASHANWTKDDKSAALRYLYD</sequence>
<name>A0A6J7WGC8_9CAUD</name>
<dbReference type="EMBL" id="LR798233">
    <property type="protein sequence ID" value="CAB5212736.1"/>
    <property type="molecule type" value="Genomic_DNA"/>
</dbReference>
<evidence type="ECO:0000313" key="1">
    <source>
        <dbReference type="EMBL" id="CAB5212736.1"/>
    </source>
</evidence>
<accession>A0A6J7WGC8</accession>
<proteinExistence type="predicted"/>